<sequence length="122" mass="13389">MSCFKPHGVGVGLTLSACVAVGEPLPESFLVERYGLLPIPTQAVASPAPDEKSPRRFHLQPEAPPVVLRFGGRTTSGDVGNITIDNMARRDYQHCQRLRGELLERKFGRTAVQSAQLNFQCE</sequence>
<name>A0A7Y7Y2Y1_9PSED</name>
<dbReference type="Proteomes" id="UP000517547">
    <property type="component" value="Unassembled WGS sequence"/>
</dbReference>
<organism evidence="1 2">
    <name type="scientific">Pseudomonas gingeri</name>
    <dbReference type="NCBI Taxonomy" id="117681"/>
    <lineage>
        <taxon>Bacteria</taxon>
        <taxon>Pseudomonadati</taxon>
        <taxon>Pseudomonadota</taxon>
        <taxon>Gammaproteobacteria</taxon>
        <taxon>Pseudomonadales</taxon>
        <taxon>Pseudomonadaceae</taxon>
        <taxon>Pseudomonas</taxon>
    </lineage>
</organism>
<dbReference type="AlphaFoldDB" id="A0A7Y7Y2Y1"/>
<gene>
    <name evidence="1" type="ORF">HX845_24980</name>
</gene>
<dbReference type="PROSITE" id="PS51257">
    <property type="entry name" value="PROKAR_LIPOPROTEIN"/>
    <property type="match status" value="1"/>
</dbReference>
<evidence type="ECO:0008006" key="3">
    <source>
        <dbReference type="Google" id="ProtNLM"/>
    </source>
</evidence>
<comment type="caution">
    <text evidence="1">The sequence shown here is derived from an EMBL/GenBank/DDBJ whole genome shotgun (WGS) entry which is preliminary data.</text>
</comment>
<evidence type="ECO:0000313" key="1">
    <source>
        <dbReference type="EMBL" id="NWC16937.1"/>
    </source>
</evidence>
<dbReference type="RefSeq" id="WP_017123442.1">
    <property type="nucleotide sequence ID" value="NZ_JACAOK010000031.1"/>
</dbReference>
<reference evidence="1 2" key="1">
    <citation type="submission" date="2020-04" db="EMBL/GenBank/DDBJ databases">
        <title>Molecular characterization of pseudomonads from Agaricus bisporus reveal novel blotch 2 pathogens in Western Europe.</title>
        <authorList>
            <person name="Taparia T."/>
            <person name="Krijger M."/>
            <person name="Haynes E."/>
            <person name="Elpinstone J.G."/>
            <person name="Noble R."/>
            <person name="Van Der Wolf J."/>
        </authorList>
    </citation>
    <scope>NUCLEOTIDE SEQUENCE [LARGE SCALE GENOMIC DNA]</scope>
    <source>
        <strain evidence="1 2">IPO3738</strain>
    </source>
</reference>
<evidence type="ECO:0000313" key="2">
    <source>
        <dbReference type="Proteomes" id="UP000517547"/>
    </source>
</evidence>
<protein>
    <recommendedName>
        <fullName evidence="3">Lipoprotein</fullName>
    </recommendedName>
</protein>
<dbReference type="EMBL" id="JACAQE010000009">
    <property type="protein sequence ID" value="NWC16937.1"/>
    <property type="molecule type" value="Genomic_DNA"/>
</dbReference>
<accession>A0A7Y7Y2Y1</accession>
<proteinExistence type="predicted"/>